<evidence type="ECO:0000313" key="3">
    <source>
        <dbReference type="Proteomes" id="UP000664203"/>
    </source>
</evidence>
<gene>
    <name evidence="2" type="ORF">ALECFALPRED_003502</name>
</gene>
<accession>A0A8H3FKA6</accession>
<organism evidence="2 3">
    <name type="scientific">Alectoria fallacina</name>
    <dbReference type="NCBI Taxonomy" id="1903189"/>
    <lineage>
        <taxon>Eukaryota</taxon>
        <taxon>Fungi</taxon>
        <taxon>Dikarya</taxon>
        <taxon>Ascomycota</taxon>
        <taxon>Pezizomycotina</taxon>
        <taxon>Lecanoromycetes</taxon>
        <taxon>OSLEUM clade</taxon>
        <taxon>Lecanoromycetidae</taxon>
        <taxon>Lecanorales</taxon>
        <taxon>Lecanorineae</taxon>
        <taxon>Parmeliaceae</taxon>
        <taxon>Alectoria</taxon>
    </lineage>
</organism>
<name>A0A8H3FKA6_9LECA</name>
<protein>
    <submittedName>
        <fullName evidence="2">Uncharacterized protein</fullName>
    </submittedName>
</protein>
<dbReference type="OrthoDB" id="4324213at2759"/>
<sequence length="121" mass="13710">MAESSPIKSSAMTSNIDIAVATTSPSSKPSQTASTEPPQTSTENNERDQKTDEEEIIEPRIPQKEALVMLQRLRLYEEQQDNGDPTMITRLNRYESTIRGRLIVSYNKQADITSFFTRKDN</sequence>
<proteinExistence type="predicted"/>
<dbReference type="Proteomes" id="UP000664203">
    <property type="component" value="Unassembled WGS sequence"/>
</dbReference>
<evidence type="ECO:0000256" key="1">
    <source>
        <dbReference type="SAM" id="MobiDB-lite"/>
    </source>
</evidence>
<feature type="compositionally biased region" description="Polar residues" evidence="1">
    <location>
        <begin position="1"/>
        <end position="43"/>
    </location>
</feature>
<reference evidence="2" key="1">
    <citation type="submission" date="2021-03" db="EMBL/GenBank/DDBJ databases">
        <authorList>
            <person name="Tagirdzhanova G."/>
        </authorList>
    </citation>
    <scope>NUCLEOTIDE SEQUENCE</scope>
</reference>
<keyword evidence="3" id="KW-1185">Reference proteome</keyword>
<feature type="region of interest" description="Disordered" evidence="1">
    <location>
        <begin position="1"/>
        <end position="59"/>
    </location>
</feature>
<evidence type="ECO:0000313" key="2">
    <source>
        <dbReference type="EMBL" id="CAF9926667.1"/>
    </source>
</evidence>
<comment type="caution">
    <text evidence="2">The sequence shown here is derived from an EMBL/GenBank/DDBJ whole genome shotgun (WGS) entry which is preliminary data.</text>
</comment>
<dbReference type="AlphaFoldDB" id="A0A8H3FKA6"/>
<dbReference type="EMBL" id="CAJPDR010000216">
    <property type="protein sequence ID" value="CAF9926667.1"/>
    <property type="molecule type" value="Genomic_DNA"/>
</dbReference>